<protein>
    <submittedName>
        <fullName evidence="2">Uncharacterized protein</fullName>
    </submittedName>
</protein>
<keyword evidence="3" id="KW-1185">Reference proteome</keyword>
<evidence type="ECO:0000313" key="3">
    <source>
        <dbReference type="Proteomes" id="UP000054279"/>
    </source>
</evidence>
<reference evidence="2 3" key="1">
    <citation type="submission" date="2014-06" db="EMBL/GenBank/DDBJ databases">
        <title>Evolutionary Origins and Diversification of the Mycorrhizal Mutualists.</title>
        <authorList>
            <consortium name="DOE Joint Genome Institute"/>
            <consortium name="Mycorrhizal Genomics Consortium"/>
            <person name="Kohler A."/>
            <person name="Kuo A."/>
            <person name="Nagy L.G."/>
            <person name="Floudas D."/>
            <person name="Copeland A."/>
            <person name="Barry K.W."/>
            <person name="Cichocki N."/>
            <person name="Veneault-Fourrey C."/>
            <person name="LaButti K."/>
            <person name="Lindquist E.A."/>
            <person name="Lipzen A."/>
            <person name="Lundell T."/>
            <person name="Morin E."/>
            <person name="Murat C."/>
            <person name="Riley R."/>
            <person name="Ohm R."/>
            <person name="Sun H."/>
            <person name="Tunlid A."/>
            <person name="Henrissat B."/>
            <person name="Grigoriev I.V."/>
            <person name="Hibbett D.S."/>
            <person name="Martin F."/>
        </authorList>
    </citation>
    <scope>NUCLEOTIDE SEQUENCE [LARGE SCALE GENOMIC DNA]</scope>
    <source>
        <strain evidence="2 3">SS14</strain>
    </source>
</reference>
<evidence type="ECO:0000256" key="1">
    <source>
        <dbReference type="SAM" id="Coils"/>
    </source>
</evidence>
<proteinExistence type="predicted"/>
<dbReference type="HOGENOM" id="CLU_039867_1_0_1"/>
<gene>
    <name evidence="2" type="ORF">M422DRAFT_259012</name>
</gene>
<name>A0A0C9UU46_SPHS4</name>
<dbReference type="Proteomes" id="UP000054279">
    <property type="component" value="Unassembled WGS sequence"/>
</dbReference>
<evidence type="ECO:0000313" key="2">
    <source>
        <dbReference type="EMBL" id="KIJ38359.1"/>
    </source>
</evidence>
<sequence>MDNEPNAHMQVDPSTTTLSAIQAFKTDPSTKWVIESAPGFVAIKHKMGCPICDAFASCCMVAKSQVSRKLLLSMEDYNILKESVKSALMKAEECRAKMAELYDKLDSQRVTIQNLGDQVQSWEKQLQETKDNLAKLPTSEELILENKHLKKELDFIPASDGEDNDEDLADLPTLPEEIPQDIPSCPPTRLACPASKTTHNDSKVICEAGIPAIGGYRLPMKQKRIIADPPTSITGLLPKPLGKLRAERWD</sequence>
<accession>A0A0C9UU46</accession>
<keyword evidence="1" id="KW-0175">Coiled coil</keyword>
<feature type="coiled-coil region" evidence="1">
    <location>
        <begin position="105"/>
        <end position="132"/>
    </location>
</feature>
<organism evidence="2 3">
    <name type="scientific">Sphaerobolus stellatus (strain SS14)</name>
    <dbReference type="NCBI Taxonomy" id="990650"/>
    <lineage>
        <taxon>Eukaryota</taxon>
        <taxon>Fungi</taxon>
        <taxon>Dikarya</taxon>
        <taxon>Basidiomycota</taxon>
        <taxon>Agaricomycotina</taxon>
        <taxon>Agaricomycetes</taxon>
        <taxon>Phallomycetidae</taxon>
        <taxon>Geastrales</taxon>
        <taxon>Sphaerobolaceae</taxon>
        <taxon>Sphaerobolus</taxon>
    </lineage>
</organism>
<dbReference type="EMBL" id="KN837161">
    <property type="protein sequence ID" value="KIJ38359.1"/>
    <property type="molecule type" value="Genomic_DNA"/>
</dbReference>
<dbReference type="AlphaFoldDB" id="A0A0C9UU46"/>